<dbReference type="EMBL" id="HQ711985">
    <property type="protein sequence ID" value="AEX55937.1"/>
    <property type="molecule type" value="Genomic_DNA"/>
</dbReference>
<gene>
    <name evidence="2" type="ORF">PMG1_00066</name>
</gene>
<proteinExistence type="predicted"/>
<feature type="compositionally biased region" description="Basic and acidic residues" evidence="1">
    <location>
        <begin position="14"/>
        <end position="23"/>
    </location>
</feature>
<sequence>MSLLTGRPYPNHRKTPDRQENRMSDFKNWIEDVDIGKCGNGYFVRIDGCDIFESINQYGCKARRSLSIAERLGSKEEAKASAIEWLEKQLAKVKATA</sequence>
<protein>
    <submittedName>
        <fullName evidence="2">Uncharacterized protein</fullName>
    </submittedName>
</protein>
<evidence type="ECO:0000256" key="1">
    <source>
        <dbReference type="SAM" id="MobiDB-lite"/>
    </source>
</evidence>
<dbReference type="GeneID" id="11605172"/>
<evidence type="ECO:0000313" key="2">
    <source>
        <dbReference type="EMBL" id="AEX55937.1"/>
    </source>
</evidence>
<name>H2BDH0_9CAUD</name>
<accession>H2BDH0</accession>
<feature type="region of interest" description="Disordered" evidence="1">
    <location>
        <begin position="1"/>
        <end position="23"/>
    </location>
</feature>
<dbReference type="KEGG" id="vg:11605172"/>
<dbReference type="RefSeq" id="YP_005098269.1">
    <property type="nucleotide sequence ID" value="NC_016765.1"/>
</dbReference>
<dbReference type="OrthoDB" id="32595at10239"/>
<reference evidence="2 3" key="1">
    <citation type="submission" date="2010-12" db="EMBL/GenBank/DDBJ databases">
        <authorList>
            <person name="Kropinski A.M."/>
            <person name="Krylov V."/>
            <person name="Pleteneva E."/>
            <person name="Shaburova O."/>
            <person name="Bourkaltseva M."/>
            <person name="Krylov S.V."/>
            <person name="Miroshnikov K."/>
        </authorList>
    </citation>
    <scope>NUCLEOTIDE SEQUENCE [LARGE SCALE GENOMIC DNA]</scope>
</reference>
<keyword evidence="3" id="KW-1185">Reference proteome</keyword>
<organism evidence="2 3">
    <name type="scientific">Pseudomonas phage PMG1</name>
    <dbReference type="NCBI Taxonomy" id="2992927"/>
    <lineage>
        <taxon>Viruses</taxon>
        <taxon>Duplodnaviria</taxon>
        <taxon>Heunggongvirae</taxon>
        <taxon>Uroviricota</taxon>
        <taxon>Caudoviricetes</taxon>
        <taxon>Detrevirus</taxon>
        <taxon>Detrevirus PMG1</taxon>
    </lineage>
</organism>
<evidence type="ECO:0000313" key="3">
    <source>
        <dbReference type="Proteomes" id="UP000007744"/>
    </source>
</evidence>
<dbReference type="Proteomes" id="UP000007744">
    <property type="component" value="Segment"/>
</dbReference>